<name>A0A1V9ZVA7_9STRA</name>
<keyword evidence="3" id="KW-0949">S-adenosyl-L-methionine</keyword>
<accession>A0A1V9ZVA7</accession>
<evidence type="ECO:0000256" key="1">
    <source>
        <dbReference type="ARBA" id="ARBA00022603"/>
    </source>
</evidence>
<dbReference type="Proteomes" id="UP000243217">
    <property type="component" value="Unassembled WGS sequence"/>
</dbReference>
<feature type="domain" description="SET" evidence="4">
    <location>
        <begin position="16"/>
        <end position="228"/>
    </location>
</feature>
<dbReference type="EMBL" id="JNBS01001326">
    <property type="protein sequence ID" value="OQS01938.1"/>
    <property type="molecule type" value="Genomic_DNA"/>
</dbReference>
<dbReference type="PANTHER" id="PTHR13271">
    <property type="entry name" value="UNCHARACTERIZED PUTATIVE METHYLTRANSFERASE"/>
    <property type="match status" value="1"/>
</dbReference>
<dbReference type="STRING" id="74557.A0A1V9ZVA7"/>
<gene>
    <name evidence="5" type="ORF">THRCLA_21558</name>
</gene>
<dbReference type="GO" id="GO:0016279">
    <property type="term" value="F:protein-lysine N-methyltransferase activity"/>
    <property type="evidence" value="ECO:0007669"/>
    <property type="project" value="TreeGrafter"/>
</dbReference>
<keyword evidence="1" id="KW-0489">Methyltransferase</keyword>
<protein>
    <recommendedName>
        <fullName evidence="4">SET domain-containing protein</fullName>
    </recommendedName>
</protein>
<organism evidence="5 6">
    <name type="scientific">Thraustotheca clavata</name>
    <dbReference type="NCBI Taxonomy" id="74557"/>
    <lineage>
        <taxon>Eukaryota</taxon>
        <taxon>Sar</taxon>
        <taxon>Stramenopiles</taxon>
        <taxon>Oomycota</taxon>
        <taxon>Saprolegniomycetes</taxon>
        <taxon>Saprolegniales</taxon>
        <taxon>Achlyaceae</taxon>
        <taxon>Thraustotheca</taxon>
    </lineage>
</organism>
<evidence type="ECO:0000256" key="3">
    <source>
        <dbReference type="ARBA" id="ARBA00022691"/>
    </source>
</evidence>
<dbReference type="SUPFAM" id="SSF82199">
    <property type="entry name" value="SET domain"/>
    <property type="match status" value="1"/>
</dbReference>
<evidence type="ECO:0000313" key="6">
    <source>
        <dbReference type="Proteomes" id="UP000243217"/>
    </source>
</evidence>
<dbReference type="PROSITE" id="PS50280">
    <property type="entry name" value="SET"/>
    <property type="match status" value="1"/>
</dbReference>
<dbReference type="Pfam" id="PF09273">
    <property type="entry name" value="Rubis-subs-bind"/>
    <property type="match status" value="1"/>
</dbReference>
<dbReference type="InterPro" id="IPR001214">
    <property type="entry name" value="SET_dom"/>
</dbReference>
<evidence type="ECO:0000313" key="5">
    <source>
        <dbReference type="EMBL" id="OQS01938.1"/>
    </source>
</evidence>
<keyword evidence="6" id="KW-1185">Reference proteome</keyword>
<dbReference type="CDD" id="cd10527">
    <property type="entry name" value="SET_LSMT"/>
    <property type="match status" value="1"/>
</dbReference>
<dbReference type="PANTHER" id="PTHR13271:SF137">
    <property type="entry name" value="SET DOMAIN-CONTAINING PROTEIN"/>
    <property type="match status" value="1"/>
</dbReference>
<dbReference type="Gene3D" id="3.90.1420.10">
    <property type="entry name" value="Rubisco LSMT, substrate-binding domain"/>
    <property type="match status" value="1"/>
</dbReference>
<sequence>MEEFVSWLKAHGAQVDTLAVVDGLKGGRGVIATRDLPAGDTVFVIPEKLMISEASVKLDDDLGPIFTRHLDLFTRDDPLLSTFLTYHIHLERDSFYFPYLSILPEPESIQNWTLDQLAALQHEELSRIAKKRNTEIELWYERITTRLFRMYPELLNGDNFPFKTFRFAWQTVQARTFGRRLPWTALVPLADMLNHANHATVYEYKDGQFQWHSSVMYEKGQQVFNSYGRRPNHQLLLDYGFALDNNPWDYMDVDLLLETFWSSLLSISERRNLLLKAHLTPSKTKFRLTLEYNVETMVPYCRCYFLKEYLDTIDILEPIKDVAVETQVWKALHDVFSALLQTDPTTLDTDEAMLKKEDLPDRLRTALTFRINRKRILSNAMDKAKSMIQSTQITAHV</sequence>
<proteinExistence type="predicted"/>
<dbReference type="InterPro" id="IPR046341">
    <property type="entry name" value="SET_dom_sf"/>
</dbReference>
<dbReference type="InterPro" id="IPR015353">
    <property type="entry name" value="Rubisco_LSMT_subst-bd"/>
</dbReference>
<dbReference type="AlphaFoldDB" id="A0A1V9ZVA7"/>
<dbReference type="SUPFAM" id="SSF81822">
    <property type="entry name" value="RuBisCo LSMT C-terminal, substrate-binding domain"/>
    <property type="match status" value="1"/>
</dbReference>
<comment type="caution">
    <text evidence="5">The sequence shown here is derived from an EMBL/GenBank/DDBJ whole genome shotgun (WGS) entry which is preliminary data.</text>
</comment>
<evidence type="ECO:0000256" key="2">
    <source>
        <dbReference type="ARBA" id="ARBA00022679"/>
    </source>
</evidence>
<evidence type="ECO:0000259" key="4">
    <source>
        <dbReference type="PROSITE" id="PS50280"/>
    </source>
</evidence>
<keyword evidence="2" id="KW-0808">Transferase</keyword>
<dbReference type="Pfam" id="PF00856">
    <property type="entry name" value="SET"/>
    <property type="match status" value="1"/>
</dbReference>
<dbReference type="InterPro" id="IPR036464">
    <property type="entry name" value="Rubisco_LSMT_subst-bd_sf"/>
</dbReference>
<dbReference type="InterPro" id="IPR050600">
    <property type="entry name" value="SETD3_SETD6_MTase"/>
</dbReference>
<dbReference type="Gene3D" id="3.90.1410.10">
    <property type="entry name" value="set domain protein methyltransferase, domain 1"/>
    <property type="match status" value="1"/>
</dbReference>
<dbReference type="GO" id="GO:0032259">
    <property type="term" value="P:methylation"/>
    <property type="evidence" value="ECO:0007669"/>
    <property type="project" value="UniProtKB-KW"/>
</dbReference>
<reference evidence="5 6" key="1">
    <citation type="journal article" date="2014" name="Genome Biol. Evol.">
        <title>The secreted proteins of Achlya hypogyna and Thraustotheca clavata identify the ancestral oomycete secretome and reveal gene acquisitions by horizontal gene transfer.</title>
        <authorList>
            <person name="Misner I."/>
            <person name="Blouin N."/>
            <person name="Leonard G."/>
            <person name="Richards T.A."/>
            <person name="Lane C.E."/>
        </authorList>
    </citation>
    <scope>NUCLEOTIDE SEQUENCE [LARGE SCALE GENOMIC DNA]</scope>
    <source>
        <strain evidence="5 6">ATCC 34112</strain>
    </source>
</reference>
<dbReference type="OrthoDB" id="341421at2759"/>